<dbReference type="AlphaFoldDB" id="A0A6I6K447"/>
<accession>A0A6I6K447</accession>
<dbReference type="PROSITE" id="PS51186">
    <property type="entry name" value="GNAT"/>
    <property type="match status" value="1"/>
</dbReference>
<dbReference type="InterPro" id="IPR016181">
    <property type="entry name" value="Acyl_CoA_acyltransferase"/>
</dbReference>
<dbReference type="Proteomes" id="UP000428260">
    <property type="component" value="Chromosome"/>
</dbReference>
<organism evidence="2 3">
    <name type="scientific">Maribellus comscasis</name>
    <dbReference type="NCBI Taxonomy" id="2681766"/>
    <lineage>
        <taxon>Bacteria</taxon>
        <taxon>Pseudomonadati</taxon>
        <taxon>Bacteroidota</taxon>
        <taxon>Bacteroidia</taxon>
        <taxon>Marinilabiliales</taxon>
        <taxon>Prolixibacteraceae</taxon>
        <taxon>Maribellus</taxon>
    </lineage>
</organism>
<dbReference type="EMBL" id="CP046401">
    <property type="protein sequence ID" value="QGY47387.1"/>
    <property type="molecule type" value="Genomic_DNA"/>
</dbReference>
<evidence type="ECO:0000259" key="1">
    <source>
        <dbReference type="PROSITE" id="PS51186"/>
    </source>
</evidence>
<reference evidence="2 3" key="1">
    <citation type="submission" date="2019-11" db="EMBL/GenBank/DDBJ databases">
        <authorList>
            <person name="Zheng R.K."/>
            <person name="Sun C.M."/>
        </authorList>
    </citation>
    <scope>NUCLEOTIDE SEQUENCE [LARGE SCALE GENOMIC DNA]</scope>
    <source>
        <strain evidence="2 3">WC007</strain>
    </source>
</reference>
<evidence type="ECO:0000313" key="3">
    <source>
        <dbReference type="Proteomes" id="UP000428260"/>
    </source>
</evidence>
<name>A0A6I6K447_9BACT</name>
<dbReference type="RefSeq" id="WP_158871209.1">
    <property type="nucleotide sequence ID" value="NZ_CP046401.1"/>
</dbReference>
<dbReference type="Gene3D" id="3.40.630.30">
    <property type="match status" value="1"/>
</dbReference>
<dbReference type="KEGG" id="mcos:GM418_28080"/>
<dbReference type="InterPro" id="IPR000182">
    <property type="entry name" value="GNAT_dom"/>
</dbReference>
<dbReference type="SUPFAM" id="SSF55729">
    <property type="entry name" value="Acyl-CoA N-acyltransferases (Nat)"/>
    <property type="match status" value="1"/>
</dbReference>
<dbReference type="CDD" id="cd04301">
    <property type="entry name" value="NAT_SF"/>
    <property type="match status" value="1"/>
</dbReference>
<gene>
    <name evidence="2" type="ORF">GM418_28080</name>
</gene>
<keyword evidence="2" id="KW-0808">Transferase</keyword>
<sequence length="153" mass="18034">MEIQIQPALLNDLKQILQLQKDCYQSEAKIYDNFDIPPLTQSLKSLEEDFNRQTILKAELGGKLVASVRAFRENGTCFIGRLIVKEDFQNRGIGRKMMKAIEAVFSDCYRYELFTGFKSVKNLNLYHKLGYREFKRHKENEKLTIVFFEKIKR</sequence>
<keyword evidence="3" id="KW-1185">Reference proteome</keyword>
<proteinExistence type="predicted"/>
<feature type="domain" description="N-acetyltransferase" evidence="1">
    <location>
        <begin position="3"/>
        <end position="153"/>
    </location>
</feature>
<dbReference type="Pfam" id="PF00583">
    <property type="entry name" value="Acetyltransf_1"/>
    <property type="match status" value="1"/>
</dbReference>
<dbReference type="GO" id="GO:0016747">
    <property type="term" value="F:acyltransferase activity, transferring groups other than amino-acyl groups"/>
    <property type="evidence" value="ECO:0007669"/>
    <property type="project" value="InterPro"/>
</dbReference>
<protein>
    <submittedName>
        <fullName evidence="2">GNAT family N-acetyltransferase</fullName>
    </submittedName>
</protein>
<evidence type="ECO:0000313" key="2">
    <source>
        <dbReference type="EMBL" id="QGY47387.1"/>
    </source>
</evidence>